<gene>
    <name evidence="1" type="ORF">BDY19DRAFT_327671</name>
</gene>
<reference evidence="1" key="1">
    <citation type="journal article" date="2021" name="Environ. Microbiol.">
        <title>Gene family expansions and transcriptome signatures uncover fungal adaptations to wood decay.</title>
        <authorList>
            <person name="Hage H."/>
            <person name="Miyauchi S."/>
            <person name="Viragh M."/>
            <person name="Drula E."/>
            <person name="Min B."/>
            <person name="Chaduli D."/>
            <person name="Navarro D."/>
            <person name="Favel A."/>
            <person name="Norest M."/>
            <person name="Lesage-Meessen L."/>
            <person name="Balint B."/>
            <person name="Merenyi Z."/>
            <person name="de Eugenio L."/>
            <person name="Morin E."/>
            <person name="Martinez A.T."/>
            <person name="Baldrian P."/>
            <person name="Stursova M."/>
            <person name="Martinez M.J."/>
            <person name="Novotny C."/>
            <person name="Magnuson J.K."/>
            <person name="Spatafora J.W."/>
            <person name="Maurice S."/>
            <person name="Pangilinan J."/>
            <person name="Andreopoulos W."/>
            <person name="LaButti K."/>
            <person name="Hundley H."/>
            <person name="Na H."/>
            <person name="Kuo A."/>
            <person name="Barry K."/>
            <person name="Lipzen A."/>
            <person name="Henrissat B."/>
            <person name="Riley R."/>
            <person name="Ahrendt S."/>
            <person name="Nagy L.G."/>
            <person name="Grigoriev I.V."/>
            <person name="Martin F."/>
            <person name="Rosso M.N."/>
        </authorList>
    </citation>
    <scope>NUCLEOTIDE SEQUENCE</scope>
    <source>
        <strain evidence="1">CBS 384.51</strain>
    </source>
</reference>
<sequence>MSSTDGSSVPSTAAYKAPNANSTLIVSKPTMSLDSKVRRKEPHKLQRTRPSTNASSSSRSKNGGKLARLMDMPMDIFLEVVALLHPRDLLNISRVSRHFRGILMSRTSKGMWAAARKNVQNPPVPPGVLSEPKYASVLFEHDCQACGISRAGKESFAMSLRLCSACWGRNVFTRYKMLQRCKEVKPIADILFSLVSSSKGGYYEAEFEAVAERYLSLSGTEQESFVEQRRTYVQTMKEHELAVFQWQNRVRNERNKEGTSAAIKRRRSIYAKLIDLGYTEDEFPDNHYDPEWESLVFQPRELTEQIWKRILPKLKDCMVEEAQRKSRARRQQRGFEVGNILLTFLEELLPTNGDFLPPYMEILKSDEVNEMIDEDDAQTPVTRERFDVVVPAVLRKLADKRRARFMEALYHALYPESLTTDAELQPTPDLDCVMALFPCLSCHDHLIKRNYTVSELNQHMKERHLRGMAKYVQSDGDFETARFQVDRVRQVLQMLGIAEDARYQDVSEKVVCLCGKPGFEQPAQFSALIHHIEEEYYWHSKSLKDNAVYNDHDFDKSPPFLKLLQEGETFTLPEVVVPEGFTFGSAICVFCKICGRDGPQFRNVKEFVWHVRAKHHEEPTEESYMPVSYLWML</sequence>
<keyword evidence="2" id="KW-1185">Reference proteome</keyword>
<name>A0ACB8TXH6_9APHY</name>
<evidence type="ECO:0000313" key="1">
    <source>
        <dbReference type="EMBL" id="KAI0086762.1"/>
    </source>
</evidence>
<organism evidence="1 2">
    <name type="scientific">Irpex rosettiformis</name>
    <dbReference type="NCBI Taxonomy" id="378272"/>
    <lineage>
        <taxon>Eukaryota</taxon>
        <taxon>Fungi</taxon>
        <taxon>Dikarya</taxon>
        <taxon>Basidiomycota</taxon>
        <taxon>Agaricomycotina</taxon>
        <taxon>Agaricomycetes</taxon>
        <taxon>Polyporales</taxon>
        <taxon>Irpicaceae</taxon>
        <taxon>Irpex</taxon>
    </lineage>
</organism>
<dbReference type="EMBL" id="MU274921">
    <property type="protein sequence ID" value="KAI0086762.1"/>
    <property type="molecule type" value="Genomic_DNA"/>
</dbReference>
<comment type="caution">
    <text evidence="1">The sequence shown here is derived from an EMBL/GenBank/DDBJ whole genome shotgun (WGS) entry which is preliminary data.</text>
</comment>
<dbReference type="Proteomes" id="UP001055072">
    <property type="component" value="Unassembled WGS sequence"/>
</dbReference>
<evidence type="ECO:0000313" key="2">
    <source>
        <dbReference type="Proteomes" id="UP001055072"/>
    </source>
</evidence>
<protein>
    <submittedName>
        <fullName evidence="1">Uncharacterized protein</fullName>
    </submittedName>
</protein>
<proteinExistence type="predicted"/>
<accession>A0ACB8TXH6</accession>